<keyword evidence="2" id="KW-0732">Signal</keyword>
<protein>
    <recommendedName>
        <fullName evidence="3">Fe2OG dioxygenase domain-containing protein</fullName>
    </recommendedName>
</protein>
<reference evidence="4 5" key="1">
    <citation type="journal article" date="2011" name="Proc. Natl. Acad. Sci. U.S.A.">
        <title>Niche of harmful alga Aureococcus anophagefferens revealed through ecogenomics.</title>
        <authorList>
            <person name="Gobler C.J."/>
            <person name="Berry D.L."/>
            <person name="Dyhrman S.T."/>
            <person name="Wilhelm S.W."/>
            <person name="Salamov A."/>
            <person name="Lobanov A.V."/>
            <person name="Zhang Y."/>
            <person name="Collier J.L."/>
            <person name="Wurch L.L."/>
            <person name="Kustka A.B."/>
            <person name="Dill B.D."/>
            <person name="Shah M."/>
            <person name="VerBerkmoes N.C."/>
            <person name="Kuo A."/>
            <person name="Terry A."/>
            <person name="Pangilinan J."/>
            <person name="Lindquist E.A."/>
            <person name="Lucas S."/>
            <person name="Paulsen I.T."/>
            <person name="Hattenrath-Lehmann T.K."/>
            <person name="Talmage S.C."/>
            <person name="Walker E.A."/>
            <person name="Koch F."/>
            <person name="Burson A.M."/>
            <person name="Marcoval M.A."/>
            <person name="Tang Y.Z."/>
            <person name="Lecleir G.R."/>
            <person name="Coyne K.J."/>
            <person name="Berg G.M."/>
            <person name="Bertrand E.M."/>
            <person name="Saito M.A."/>
            <person name="Gladyshev V.N."/>
            <person name="Grigoriev I.V."/>
        </authorList>
    </citation>
    <scope>NUCLEOTIDE SEQUENCE [LARGE SCALE GENOMIC DNA]</scope>
    <source>
        <strain evidence="5">CCMP 1984</strain>
    </source>
</reference>
<feature type="compositionally biased region" description="Low complexity" evidence="1">
    <location>
        <begin position="559"/>
        <end position="594"/>
    </location>
</feature>
<dbReference type="OrthoDB" id="288590at2759"/>
<evidence type="ECO:0000259" key="3">
    <source>
        <dbReference type="PROSITE" id="PS51471"/>
    </source>
</evidence>
<dbReference type="InParanoid" id="F0Y501"/>
<dbReference type="Gene3D" id="2.60.120.330">
    <property type="entry name" value="B-lactam Antibiotic, Isopenicillin N Synthase, Chain"/>
    <property type="match status" value="1"/>
</dbReference>
<dbReference type="EMBL" id="GL833125">
    <property type="protein sequence ID" value="EGB09406.1"/>
    <property type="molecule type" value="Genomic_DNA"/>
</dbReference>
<feature type="compositionally biased region" description="Basic residues" evidence="1">
    <location>
        <begin position="1295"/>
        <end position="1306"/>
    </location>
</feature>
<proteinExistence type="predicted"/>
<feature type="compositionally biased region" description="Basic and acidic residues" evidence="1">
    <location>
        <begin position="781"/>
        <end position="799"/>
    </location>
</feature>
<gene>
    <name evidence="4" type="ORF">AURANDRAFT_62986</name>
</gene>
<accession>F0Y501</accession>
<dbReference type="Proteomes" id="UP000002729">
    <property type="component" value="Unassembled WGS sequence"/>
</dbReference>
<feature type="compositionally biased region" description="Basic and acidic residues" evidence="1">
    <location>
        <begin position="897"/>
        <end position="912"/>
    </location>
</feature>
<feature type="region of interest" description="Disordered" evidence="1">
    <location>
        <begin position="764"/>
        <end position="912"/>
    </location>
</feature>
<organism evidence="5">
    <name type="scientific">Aureococcus anophagefferens</name>
    <name type="common">Harmful bloom alga</name>
    <dbReference type="NCBI Taxonomy" id="44056"/>
    <lineage>
        <taxon>Eukaryota</taxon>
        <taxon>Sar</taxon>
        <taxon>Stramenopiles</taxon>
        <taxon>Ochrophyta</taxon>
        <taxon>Pelagophyceae</taxon>
        <taxon>Pelagomonadales</taxon>
        <taxon>Pelagomonadaceae</taxon>
        <taxon>Aureococcus</taxon>
    </lineage>
</organism>
<evidence type="ECO:0000313" key="4">
    <source>
        <dbReference type="EMBL" id="EGB09406.1"/>
    </source>
</evidence>
<feature type="chain" id="PRO_5003262701" description="Fe2OG dioxygenase domain-containing protein" evidence="2">
    <location>
        <begin position="22"/>
        <end position="1638"/>
    </location>
</feature>
<feature type="region of interest" description="Disordered" evidence="1">
    <location>
        <begin position="1255"/>
        <end position="1306"/>
    </location>
</feature>
<dbReference type="KEGG" id="aaf:AURANDRAFT_62986"/>
<feature type="region of interest" description="Disordered" evidence="1">
    <location>
        <begin position="1046"/>
        <end position="1106"/>
    </location>
</feature>
<keyword evidence="5" id="KW-1185">Reference proteome</keyword>
<dbReference type="RefSeq" id="XP_009035479.1">
    <property type="nucleotide sequence ID" value="XM_009037231.1"/>
</dbReference>
<dbReference type="InterPro" id="IPR027443">
    <property type="entry name" value="IPNS-like_sf"/>
</dbReference>
<dbReference type="PROSITE" id="PS51471">
    <property type="entry name" value="FE2OG_OXY"/>
    <property type="match status" value="1"/>
</dbReference>
<feature type="domain" description="Fe2OG dioxygenase" evidence="3">
    <location>
        <begin position="1507"/>
        <end position="1612"/>
    </location>
</feature>
<feature type="signal peptide" evidence="2">
    <location>
        <begin position="1"/>
        <end position="21"/>
    </location>
</feature>
<dbReference type="InterPro" id="IPR005123">
    <property type="entry name" value="Oxoglu/Fe-dep_dioxygenase_dom"/>
</dbReference>
<feature type="compositionally biased region" description="Basic and acidic residues" evidence="1">
    <location>
        <begin position="1089"/>
        <end position="1106"/>
    </location>
</feature>
<evidence type="ECO:0000256" key="2">
    <source>
        <dbReference type="SAM" id="SignalP"/>
    </source>
</evidence>
<evidence type="ECO:0000313" key="5">
    <source>
        <dbReference type="Proteomes" id="UP000002729"/>
    </source>
</evidence>
<feature type="compositionally biased region" description="Low complexity" evidence="1">
    <location>
        <begin position="812"/>
        <end position="821"/>
    </location>
</feature>
<feature type="region of interest" description="Disordered" evidence="1">
    <location>
        <begin position="559"/>
        <end position="615"/>
    </location>
</feature>
<sequence>MGFSISRQAATLLLLLAICGADVVTLTHRNASLATRPATLTLVLVGAADQSDERRAAFREAAALARAAFESEGPSWTEAVEGGEAYATYAQPRPLFAETAAGDAGLFGGVPGLDVDAGAVAVLLPRHVPGVYGGADLDAAALAAFAGRVWGDGFAAHLESEADVAAFVDAAGAGGAIAVFGAAGHHVADFLATAKYTAQQQATVAGPPMRWALCAGAAVAACGVGAGDAPRAYRRSARMAADGGDPNPLDATFDFSRLAGRDGTWARAFNNWAQALALPPAFALSEAWLPHLQRSLCPVLVVAGSAAVAIDPATTTLPRVTEELLKTLHGAARDLRGYLPLVLATAAGNDEAYERLGWFAHAGGADVAVVVLASWNAPRDVRRLADDETLLARHVQRLARAGAADAVGAGLDGPLLADFAEASLRGELPHAPRSAAPAPRVAGKADRLNGAGLAALDESQHVALVLYTSSACAGNGLCDAILKGWDDLAAAYAEPLAGNATVATLDVDENDAPRKFDLGVLPAVFYLAPGRHDAPVQLPSRRDVHATFAPNFDRLVQSTSSERSTSAASPASTQSSSSSVSPPGLGGDVVPRSGDGSGDGSRRRGASMRLTRGAATRFSTAMPDRKRLSTLFFGSVLRRVISFRPKSCDNKARYIPAQNSIQPLGAEAAVRHGATHLPSPRPMSSGDSGLHEMIPMAPEPASARDALREQLAARDRARAALFGAAAAAEAVEEEAVPEDAAASRASLMEAFAARDRERADLVKILSPGKGGGGGAEADADAAARREARRAREADRQRRKEEKRRRERREAAKVAAAANVAAERSDDLLRSKRERKSQASLNSARGAAPLNSARGDAPLKSARGDAPPRSARGAAPLRSARGDPPLRSARGDPPLRSARGDAPRRPDSREVLSARNDVERAELWRELGDYANAIRSAKDADGAPTVRFPENYDEVVKLMNRRDLGEGGDAAGRSWAASSLRAGVGRACGSGDLSRYKGVLDDGVQEERMVLGLATIERLDRELRRVQAKARAVRDLGALAAASQPPRLDDAHLAGDATDGPGTARSLASSASDAVFLTEKRPRSKRSRFRDRNRAMSPPKEDEKPATDFELAAYGGDEDELRRLADVDAQLRALGRADVVGATIPGAADRAKLVAERSPRGAPAAGADDYLAAARADRAASRRELDVDKRLAAARGAPLVVLDDDDSDGDAPATAVRLGDVARLVDDLAAGAGEAASRERLDALLAAMGPAIATAAAVRDERRRRRAGGGDENDAPPPRAPPATFGVSAPADAPRSAKKRRAKRPKARAFGELADALLESALRTKSALGQADDAIKRSLASKDVGAAFFDDDGDVGALEPPDDAGRRGAAQEPALVAAALERHSFAVIALGERDARAVRDCAASAREFFQSTPDGGKARLRQSFADAGGEGLVGYNRPHAAKEVVRVRRGCHDAVPRCPVSLRGRVLGAFDVLERVAVCAWRAARAAAAPDCAEDELGLVVGPGSEAISSSPFDLMYYPNDAAAAAEPNSTPHVDSPGLVTAIPVAGTPGLRVRDRATGDVVEAERRYRPHADVVVFVDAALQALSRGRLRACTHDVAKGPAPRLSLVYELRPAMAVAAAILAPQGRKRRRAPDPPPGD</sequence>
<dbReference type="SUPFAM" id="SSF51197">
    <property type="entry name" value="Clavaminate synthase-like"/>
    <property type="match status" value="1"/>
</dbReference>
<evidence type="ECO:0000256" key="1">
    <source>
        <dbReference type="SAM" id="MobiDB-lite"/>
    </source>
</evidence>
<name>F0Y501_AURAN</name>
<dbReference type="GeneID" id="20224127"/>